<gene>
    <name evidence="1" type="ordered locus">BHWA1_01714</name>
</gene>
<dbReference type="KEGG" id="bhy:BHWA1_01714"/>
<evidence type="ECO:0000313" key="2">
    <source>
        <dbReference type="Proteomes" id="UP000001803"/>
    </source>
</evidence>
<accession>A0A3B6VAX4</accession>
<evidence type="ECO:0000313" key="1">
    <source>
        <dbReference type="EMBL" id="ACN84180.1"/>
    </source>
</evidence>
<reference evidence="1 2" key="1">
    <citation type="journal article" date="2009" name="PLoS ONE">
        <title>Genome sequence of the pathogenic intestinal spirochete Brachyspira hyodysenteriae reveals adaptations to its lifestyle in the porcine large intestine.</title>
        <authorList>
            <person name="Bellgard M.I."/>
            <person name="Wanchanthuek P."/>
            <person name="La T."/>
            <person name="Ryan K."/>
            <person name="Moolhuijzen P."/>
            <person name="Albertyn Z."/>
            <person name="Shaban B."/>
            <person name="Motro Y."/>
            <person name="Dunn D.S."/>
            <person name="Schibeci D."/>
            <person name="Hunter A."/>
            <person name="Barrero R."/>
            <person name="Phillips N.D."/>
            <person name="Hampson D.J."/>
        </authorList>
    </citation>
    <scope>NUCLEOTIDE SEQUENCE [LARGE SCALE GENOMIC DNA]</scope>
    <source>
        <strain evidence="2">ATCC 49526 / WA1</strain>
    </source>
</reference>
<dbReference type="EMBL" id="CP001357">
    <property type="protein sequence ID" value="ACN84180.1"/>
    <property type="molecule type" value="Genomic_DNA"/>
</dbReference>
<name>A0A3B6VAX4_BRAHW</name>
<evidence type="ECO:0008006" key="3">
    <source>
        <dbReference type="Google" id="ProtNLM"/>
    </source>
</evidence>
<proteinExistence type="predicted"/>
<organism evidence="1 2">
    <name type="scientific">Brachyspira hyodysenteriae (strain ATCC 49526 / WA1)</name>
    <dbReference type="NCBI Taxonomy" id="565034"/>
    <lineage>
        <taxon>Bacteria</taxon>
        <taxon>Pseudomonadati</taxon>
        <taxon>Spirochaetota</taxon>
        <taxon>Spirochaetia</taxon>
        <taxon>Brachyspirales</taxon>
        <taxon>Brachyspiraceae</taxon>
        <taxon>Brachyspira</taxon>
    </lineage>
</organism>
<dbReference type="Proteomes" id="UP000001803">
    <property type="component" value="Chromosome"/>
</dbReference>
<sequence length="246" mass="27340">MDLFMKKILLIIIIITFDIKLFAEGGFEAILNVPLGASLGIFNGEVESIGSEPQINTKAGFDAGINIQIGYMFAFGKFGLSILGDLGYSYDSFKYSLYHNVSAFAGSEEYNIYNNIYLHSFQIGIIPKLNIGSFSLGLGGGIKIPFAGISENKTIKTINIFGDTIKSEDNIKKDYKSLDYLSYIMGYIKITFDYSFFFTGKLALNLGAYFGYDIGLPYREENSKGNNRVDSFDIGFQIGLRFAPRL</sequence>
<keyword evidence="2" id="KW-1185">Reference proteome</keyword>
<protein>
    <recommendedName>
        <fullName evidence="3">PorT family protein</fullName>
    </recommendedName>
</protein>
<dbReference type="AlphaFoldDB" id="A0A3B6VAX4"/>